<dbReference type="SMART" id="SM00567">
    <property type="entry name" value="EZ_HEAT"/>
    <property type="match status" value="6"/>
</dbReference>
<dbReference type="Gene3D" id="1.25.10.10">
    <property type="entry name" value="Leucine-rich Repeat Variant"/>
    <property type="match status" value="2"/>
</dbReference>
<sequence length="308" mass="34256">MAELKEVDPELVLSLKEKLVAPETDITERYRVLFSLRNVKGDVAREALVESLNNPSALFRHDVCFCLGQRQEPEAIAILAAILKDSNEHPMVRHEAGEALGAIGTPECLPPLMQYADDPVLEVAETCQLALQKMQYLEEHPDANNEESPYYSVDPTPALPASTPVSELKDILLNEEQRMFDRYSALFALRNKGGKEAVNVLTEVFKARSALIKHEVAYVLGQMMDKHGTENLLKVLRDPKEHAMVRHEAAESLGAFANTATEEVLKEFTQDADPIVAHSCVVALDVLEHEKKGIPYFAGVTNEQVMVQ</sequence>
<dbReference type="PANTHER" id="PTHR12697:SF5">
    <property type="entry name" value="DEOXYHYPUSINE HYDROXYLASE"/>
    <property type="match status" value="1"/>
</dbReference>
<feature type="binding site" evidence="9">
    <location>
        <position position="215"/>
    </location>
    <ligand>
        <name>Fe cation</name>
        <dbReference type="ChEBI" id="CHEBI:24875"/>
        <label>2</label>
    </ligand>
</feature>
<dbReference type="STRING" id="1157962.A0A250WYE2"/>
<keyword evidence="11" id="KW-1185">Reference proteome</keyword>
<comment type="cofactor">
    <cofactor evidence="9">
        <name>Fe(2+)</name>
        <dbReference type="ChEBI" id="CHEBI:29033"/>
    </cofactor>
    <text evidence="9">Binds 2 Fe(2+) ions per subunit.</text>
</comment>
<dbReference type="AlphaFoldDB" id="A0A250WYE2"/>
<protein>
    <recommendedName>
        <fullName evidence="9">Deoxyhypusine hydroxylase</fullName>
        <shortName evidence="9">DOHH</shortName>
        <ecNumber evidence="9">1.14.99.29</ecNumber>
    </recommendedName>
    <alternativeName>
        <fullName evidence="9">Deoxyhypusine dioxygenase</fullName>
    </alternativeName>
    <alternativeName>
        <fullName evidence="9">Deoxyhypusine monooxygenase</fullName>
    </alternativeName>
</protein>
<keyword evidence="7 9" id="KW-0503">Monooxygenase</keyword>
<evidence type="ECO:0000256" key="1">
    <source>
        <dbReference type="ARBA" id="ARBA00000068"/>
    </source>
</evidence>
<name>A0A250WYE2_9CHLO</name>
<keyword evidence="6 9" id="KW-0408">Iron</keyword>
<comment type="function">
    <text evidence="9">Catalyzes the hydroxylation of the N(6)-(4-aminobutyl)-L-lysine intermediate to form hypusine, an essential post-translational modification only found in mature eIF-5A factor.</text>
</comment>
<keyword evidence="4" id="KW-0677">Repeat</keyword>
<feature type="binding site" evidence="9">
    <location>
        <position position="94"/>
    </location>
    <ligand>
        <name>Fe cation</name>
        <dbReference type="ChEBI" id="CHEBI:24875"/>
        <label>1</label>
    </ligand>
</feature>
<feature type="binding site" evidence="9">
    <location>
        <position position="248"/>
    </location>
    <ligand>
        <name>Fe cation</name>
        <dbReference type="ChEBI" id="CHEBI:24875"/>
        <label>2</label>
    </ligand>
</feature>
<evidence type="ECO:0000256" key="2">
    <source>
        <dbReference type="ARBA" id="ARBA00005041"/>
    </source>
</evidence>
<evidence type="ECO:0000313" key="11">
    <source>
        <dbReference type="Proteomes" id="UP000232323"/>
    </source>
</evidence>
<keyword evidence="3 9" id="KW-0479">Metal-binding</keyword>
<dbReference type="SUPFAM" id="SSF48371">
    <property type="entry name" value="ARM repeat"/>
    <property type="match status" value="1"/>
</dbReference>
<accession>A0A250WYE2</accession>
<dbReference type="InterPro" id="IPR011989">
    <property type="entry name" value="ARM-like"/>
</dbReference>
<comment type="caution">
    <text evidence="10">The sequence shown here is derived from an EMBL/GenBank/DDBJ whole genome shotgun (WGS) entry which is preliminary data.</text>
</comment>
<dbReference type="OrthoDB" id="421002at2759"/>
<dbReference type="InterPro" id="IPR016024">
    <property type="entry name" value="ARM-type_fold"/>
</dbReference>
<dbReference type="EMBL" id="BEGY01000014">
    <property type="protein sequence ID" value="GAX75864.1"/>
    <property type="molecule type" value="Genomic_DNA"/>
</dbReference>
<evidence type="ECO:0000256" key="9">
    <source>
        <dbReference type="HAMAP-Rule" id="MF_03101"/>
    </source>
</evidence>
<feature type="binding site" evidence="9">
    <location>
        <position position="61"/>
    </location>
    <ligand>
        <name>Fe cation</name>
        <dbReference type="ChEBI" id="CHEBI:24875"/>
        <label>1</label>
    </ligand>
</feature>
<feature type="binding site" evidence="9">
    <location>
        <position position="95"/>
    </location>
    <ligand>
        <name>Fe cation</name>
        <dbReference type="ChEBI" id="CHEBI:24875"/>
        <label>1</label>
    </ligand>
</feature>
<dbReference type="Pfam" id="PF13646">
    <property type="entry name" value="HEAT_2"/>
    <property type="match status" value="1"/>
</dbReference>
<dbReference type="InterPro" id="IPR004155">
    <property type="entry name" value="PBS_lyase_HEAT"/>
</dbReference>
<feature type="binding site" evidence="9">
    <location>
        <position position="214"/>
    </location>
    <ligand>
        <name>Fe cation</name>
        <dbReference type="ChEBI" id="CHEBI:24875"/>
        <label>2</label>
    </ligand>
</feature>
<gene>
    <name evidence="10" type="ORF">CEUSTIGMA_g3307.t1</name>
</gene>
<dbReference type="GO" id="GO:0019135">
    <property type="term" value="F:deoxyhypusine monooxygenase activity"/>
    <property type="evidence" value="ECO:0007669"/>
    <property type="project" value="UniProtKB-UniRule"/>
</dbReference>
<dbReference type="HAMAP" id="MF_03101">
    <property type="entry name" value="Deoxyhypusine_hydroxylase"/>
    <property type="match status" value="1"/>
</dbReference>
<comment type="catalytic activity">
    <reaction evidence="1 9">
        <text>[eIF5A protein]-deoxyhypusine + AH2 + O2 = [eIF5A protein]-hypusine + A + H2O</text>
        <dbReference type="Rhea" id="RHEA:14101"/>
        <dbReference type="Rhea" id="RHEA-COMP:10144"/>
        <dbReference type="Rhea" id="RHEA-COMP:12592"/>
        <dbReference type="ChEBI" id="CHEBI:13193"/>
        <dbReference type="ChEBI" id="CHEBI:15377"/>
        <dbReference type="ChEBI" id="CHEBI:15379"/>
        <dbReference type="ChEBI" id="CHEBI:17499"/>
        <dbReference type="ChEBI" id="CHEBI:82657"/>
        <dbReference type="ChEBI" id="CHEBI:91175"/>
        <dbReference type="EC" id="1.14.99.29"/>
    </reaction>
</comment>
<dbReference type="Proteomes" id="UP000232323">
    <property type="component" value="Unassembled WGS sequence"/>
</dbReference>
<proteinExistence type="inferred from homology"/>
<evidence type="ECO:0000256" key="4">
    <source>
        <dbReference type="ARBA" id="ARBA00022737"/>
    </source>
</evidence>
<keyword evidence="8 9" id="KW-0386">Hypusine biosynthesis</keyword>
<comment type="pathway">
    <text evidence="2 9">Protein modification; eIF5A hypusination.</text>
</comment>
<comment type="caution">
    <text evidence="9">Lacks conserved residue(s) required for the propagation of feature annotation.</text>
</comment>
<evidence type="ECO:0000256" key="7">
    <source>
        <dbReference type="ARBA" id="ARBA00023033"/>
    </source>
</evidence>
<dbReference type="GO" id="GO:0046872">
    <property type="term" value="F:metal ion binding"/>
    <property type="evidence" value="ECO:0007669"/>
    <property type="project" value="UniProtKB-KW"/>
</dbReference>
<comment type="similarity">
    <text evidence="9">Belongs to the deoxyhypusine hydroxylase family.</text>
</comment>
<dbReference type="InterPro" id="IPR027517">
    <property type="entry name" value="Deoxyhypusine_hydroxylase"/>
</dbReference>
<feature type="binding site" evidence="9">
    <location>
        <position position="247"/>
    </location>
    <ligand>
        <name>Fe cation</name>
        <dbReference type="ChEBI" id="CHEBI:24875"/>
        <label>2</label>
    </ligand>
</feature>
<evidence type="ECO:0000256" key="8">
    <source>
        <dbReference type="ARBA" id="ARBA00023256"/>
    </source>
</evidence>
<evidence type="ECO:0000256" key="5">
    <source>
        <dbReference type="ARBA" id="ARBA00023002"/>
    </source>
</evidence>
<evidence type="ECO:0000313" key="10">
    <source>
        <dbReference type="EMBL" id="GAX75864.1"/>
    </source>
</evidence>
<dbReference type="UniPathway" id="UPA00354"/>
<dbReference type="EC" id="1.14.99.29" evidence="9"/>
<organism evidence="10 11">
    <name type="scientific">Chlamydomonas eustigma</name>
    <dbReference type="NCBI Taxonomy" id="1157962"/>
    <lineage>
        <taxon>Eukaryota</taxon>
        <taxon>Viridiplantae</taxon>
        <taxon>Chlorophyta</taxon>
        <taxon>core chlorophytes</taxon>
        <taxon>Chlorophyceae</taxon>
        <taxon>CS clade</taxon>
        <taxon>Chlamydomonadales</taxon>
        <taxon>Chlamydomonadaceae</taxon>
        <taxon>Chlamydomonas</taxon>
    </lineage>
</organism>
<reference evidence="10 11" key="1">
    <citation type="submission" date="2017-08" db="EMBL/GenBank/DDBJ databases">
        <title>Acidophilic green algal genome provides insights into adaptation to an acidic environment.</title>
        <authorList>
            <person name="Hirooka S."/>
            <person name="Hirose Y."/>
            <person name="Kanesaki Y."/>
            <person name="Higuchi S."/>
            <person name="Fujiwara T."/>
            <person name="Onuma R."/>
            <person name="Era A."/>
            <person name="Ohbayashi R."/>
            <person name="Uzuka A."/>
            <person name="Nozaki H."/>
            <person name="Yoshikawa H."/>
            <person name="Miyagishima S.Y."/>
        </authorList>
    </citation>
    <scope>NUCLEOTIDE SEQUENCE [LARGE SCALE GENOMIC DNA]</scope>
    <source>
        <strain evidence="10 11">NIES-2499</strain>
    </source>
</reference>
<evidence type="ECO:0000256" key="3">
    <source>
        <dbReference type="ARBA" id="ARBA00022723"/>
    </source>
</evidence>
<evidence type="ECO:0000256" key="6">
    <source>
        <dbReference type="ARBA" id="ARBA00023004"/>
    </source>
</evidence>
<dbReference type="PANTHER" id="PTHR12697">
    <property type="entry name" value="PBS LYASE HEAT-LIKE PROTEIN"/>
    <property type="match status" value="1"/>
</dbReference>
<keyword evidence="5 9" id="KW-0560">Oxidoreductase</keyword>
<dbReference type="Pfam" id="PF03130">
    <property type="entry name" value="HEAT_PBS"/>
    <property type="match status" value="1"/>
</dbReference>